<dbReference type="GO" id="GO:0016758">
    <property type="term" value="F:hexosyltransferase activity"/>
    <property type="evidence" value="ECO:0007669"/>
    <property type="project" value="InterPro"/>
</dbReference>
<dbReference type="InterPro" id="IPR007235">
    <property type="entry name" value="Glyco_trans_28_C"/>
</dbReference>
<evidence type="ECO:0000256" key="1">
    <source>
        <dbReference type="ARBA" id="ARBA00004240"/>
    </source>
</evidence>
<keyword evidence="3" id="KW-0328">Glycosyltransferase</keyword>
<name>A0A412W2Z8_9BACE</name>
<organism evidence="7 8">
    <name type="scientific">Bacteroides xylanisolvens</name>
    <dbReference type="NCBI Taxonomy" id="371601"/>
    <lineage>
        <taxon>Bacteria</taxon>
        <taxon>Pseudomonadati</taxon>
        <taxon>Bacteroidota</taxon>
        <taxon>Bacteroidia</taxon>
        <taxon>Bacteroidales</taxon>
        <taxon>Bacteroidaceae</taxon>
        <taxon>Bacteroides</taxon>
    </lineage>
</organism>
<comment type="similarity">
    <text evidence="2">Belongs to the glycosyltransferase 28 family.</text>
</comment>
<dbReference type="GeneID" id="92988696"/>
<dbReference type="Gene3D" id="3.40.50.2000">
    <property type="entry name" value="Glycogen Phosphorylase B"/>
    <property type="match status" value="1"/>
</dbReference>
<dbReference type="InterPro" id="IPR039042">
    <property type="entry name" value="Alg13-like"/>
</dbReference>
<dbReference type="PANTHER" id="PTHR12867">
    <property type="entry name" value="GLYCOSYL TRANSFERASE-RELATED"/>
    <property type="match status" value="1"/>
</dbReference>
<keyword evidence="5" id="KW-0256">Endoplasmic reticulum</keyword>
<comment type="caution">
    <text evidence="7">The sequence shown here is derived from an EMBL/GenBank/DDBJ whole genome shotgun (WGS) entry which is preliminary data.</text>
</comment>
<dbReference type="PANTHER" id="PTHR12867:SF6">
    <property type="entry name" value="N-ACETYLGLUCOSAMINYLDIPHOSPHODOLICHOL N-ACETYLGLUCOSAMINYLTRANSFERASE"/>
    <property type="match status" value="1"/>
</dbReference>
<proteinExistence type="inferred from homology"/>
<gene>
    <name evidence="7" type="ORF">DWW25_03915</name>
</gene>
<evidence type="ECO:0000313" key="8">
    <source>
        <dbReference type="Proteomes" id="UP000283369"/>
    </source>
</evidence>
<reference evidence="7 8" key="1">
    <citation type="submission" date="2018-08" db="EMBL/GenBank/DDBJ databases">
        <title>A genome reference for cultivated species of the human gut microbiota.</title>
        <authorList>
            <person name="Zou Y."/>
            <person name="Xue W."/>
            <person name="Luo G."/>
        </authorList>
    </citation>
    <scope>NUCLEOTIDE SEQUENCE [LARGE SCALE GENOMIC DNA]</scope>
    <source>
        <strain evidence="7 8">AF14-7</strain>
    </source>
</reference>
<dbReference type="EMBL" id="QRYV01000006">
    <property type="protein sequence ID" value="RGV18086.1"/>
    <property type="molecule type" value="Genomic_DNA"/>
</dbReference>
<evidence type="ECO:0000256" key="3">
    <source>
        <dbReference type="ARBA" id="ARBA00022676"/>
    </source>
</evidence>
<feature type="domain" description="Glycosyl transferase family 28 C-terminal" evidence="6">
    <location>
        <begin position="1"/>
        <end position="112"/>
    </location>
</feature>
<dbReference type="GO" id="GO:0006488">
    <property type="term" value="P:dolichol-linked oligosaccharide biosynthetic process"/>
    <property type="evidence" value="ECO:0007669"/>
    <property type="project" value="InterPro"/>
</dbReference>
<dbReference type="AlphaFoldDB" id="A0A412W2Z8"/>
<dbReference type="Pfam" id="PF04101">
    <property type="entry name" value="Glyco_tran_28_C"/>
    <property type="match status" value="1"/>
</dbReference>
<accession>A0A412W2Z8</accession>
<evidence type="ECO:0000256" key="4">
    <source>
        <dbReference type="ARBA" id="ARBA00022679"/>
    </source>
</evidence>
<comment type="subcellular location">
    <subcellularLocation>
        <location evidence="1">Endoplasmic reticulum</location>
    </subcellularLocation>
</comment>
<evidence type="ECO:0000313" key="7">
    <source>
        <dbReference type="EMBL" id="RGV18086.1"/>
    </source>
</evidence>
<evidence type="ECO:0000256" key="5">
    <source>
        <dbReference type="ARBA" id="ARBA00022824"/>
    </source>
</evidence>
<sequence length="167" mass="18879">MIFVTVGTQPNGFLRCLQEVEMLIGKYGITEEIVAQIGNTDFETNKFTTIRFTGENEFKKYIKNASVVISHAGSGALFNSIKAGKKVIAMARLHEFNEMADNHQIELVKKLSDGGYIIDGTYSLVEAWPKLEGFVPRNNDFKCEIVPVLDRWISAWMEQEGRRISNL</sequence>
<protein>
    <submittedName>
        <fullName evidence="7">Glycosyl transferase family 28</fullName>
    </submittedName>
</protein>
<evidence type="ECO:0000256" key="2">
    <source>
        <dbReference type="ARBA" id="ARBA00006962"/>
    </source>
</evidence>
<dbReference type="Proteomes" id="UP000283369">
    <property type="component" value="Unassembled WGS sequence"/>
</dbReference>
<dbReference type="RefSeq" id="WP_007752474.1">
    <property type="nucleotide sequence ID" value="NZ_JADNHC010000002.1"/>
</dbReference>
<keyword evidence="4 7" id="KW-0808">Transferase</keyword>
<evidence type="ECO:0000259" key="6">
    <source>
        <dbReference type="Pfam" id="PF04101"/>
    </source>
</evidence>